<keyword evidence="7" id="KW-0808">Transferase</keyword>
<dbReference type="SUPFAM" id="SSF47384">
    <property type="entry name" value="Homodimeric domain of signal transducing histidine kinase"/>
    <property type="match status" value="1"/>
</dbReference>
<evidence type="ECO:0000256" key="13">
    <source>
        <dbReference type="ARBA" id="ARBA00023012"/>
    </source>
</evidence>
<dbReference type="GO" id="GO:0000155">
    <property type="term" value="F:phosphorelay sensor kinase activity"/>
    <property type="evidence" value="ECO:0007669"/>
    <property type="project" value="InterPro"/>
</dbReference>
<dbReference type="InterPro" id="IPR005467">
    <property type="entry name" value="His_kinase_dom"/>
</dbReference>
<evidence type="ECO:0000256" key="3">
    <source>
        <dbReference type="ARBA" id="ARBA00004236"/>
    </source>
</evidence>
<dbReference type="CDD" id="cd06225">
    <property type="entry name" value="HAMP"/>
    <property type="match status" value="1"/>
</dbReference>
<keyword evidence="9" id="KW-0547">Nucleotide-binding</keyword>
<dbReference type="InterPro" id="IPR003661">
    <property type="entry name" value="HisK_dim/P_dom"/>
</dbReference>
<feature type="domain" description="HAMP" evidence="17">
    <location>
        <begin position="165"/>
        <end position="217"/>
    </location>
</feature>
<dbReference type="PRINTS" id="PR01780">
    <property type="entry name" value="LANTIREGPROT"/>
</dbReference>
<keyword evidence="6" id="KW-0597">Phosphoprotein</keyword>
<comment type="subcellular location">
    <subcellularLocation>
        <location evidence="3">Cell membrane</location>
    </subcellularLocation>
    <subcellularLocation>
        <location evidence="2">Membrane</location>
        <topology evidence="2">Multi-pass membrane protein</topology>
    </subcellularLocation>
</comment>
<evidence type="ECO:0000259" key="17">
    <source>
        <dbReference type="PROSITE" id="PS50885"/>
    </source>
</evidence>
<accession>A0A1M6MYA9</accession>
<dbReference type="GO" id="GO:0005886">
    <property type="term" value="C:plasma membrane"/>
    <property type="evidence" value="ECO:0007669"/>
    <property type="project" value="UniProtKB-SubCell"/>
</dbReference>
<dbReference type="SMART" id="SM00388">
    <property type="entry name" value="HisKA"/>
    <property type="match status" value="1"/>
</dbReference>
<evidence type="ECO:0000256" key="9">
    <source>
        <dbReference type="ARBA" id="ARBA00022741"/>
    </source>
</evidence>
<comment type="catalytic activity">
    <reaction evidence="1">
        <text>ATP + protein L-histidine = ADP + protein N-phospho-L-histidine.</text>
        <dbReference type="EC" id="2.7.13.3"/>
    </reaction>
</comment>
<dbReference type="Gene3D" id="1.10.287.130">
    <property type="match status" value="1"/>
</dbReference>
<reference evidence="18 19" key="1">
    <citation type="submission" date="2016-11" db="EMBL/GenBank/DDBJ databases">
        <authorList>
            <person name="Jaros S."/>
            <person name="Januszkiewicz K."/>
            <person name="Wedrychowicz H."/>
        </authorList>
    </citation>
    <scope>NUCLEOTIDE SEQUENCE [LARGE SCALE GENOMIC DNA]</scope>
    <source>
        <strain evidence="18 19">DSM 17477</strain>
    </source>
</reference>
<evidence type="ECO:0000256" key="7">
    <source>
        <dbReference type="ARBA" id="ARBA00022679"/>
    </source>
</evidence>
<dbReference type="SMART" id="SM00387">
    <property type="entry name" value="HATPase_c"/>
    <property type="match status" value="1"/>
</dbReference>
<gene>
    <name evidence="18" type="ORF">SAMN02745751_03630</name>
</gene>
<evidence type="ECO:0000313" key="19">
    <source>
        <dbReference type="Proteomes" id="UP000184052"/>
    </source>
</evidence>
<dbReference type="InterPro" id="IPR003660">
    <property type="entry name" value="HAMP_dom"/>
</dbReference>
<feature type="transmembrane region" description="Helical" evidence="15">
    <location>
        <begin position="143"/>
        <end position="164"/>
    </location>
</feature>
<evidence type="ECO:0000256" key="14">
    <source>
        <dbReference type="ARBA" id="ARBA00023136"/>
    </source>
</evidence>
<evidence type="ECO:0000256" key="11">
    <source>
        <dbReference type="ARBA" id="ARBA00022840"/>
    </source>
</evidence>
<dbReference type="AlphaFoldDB" id="A0A1M6MYA9"/>
<evidence type="ECO:0000313" key="18">
    <source>
        <dbReference type="EMBL" id="SHJ88447.1"/>
    </source>
</evidence>
<organism evidence="18 19">
    <name type="scientific">Dethiosulfatibacter aminovorans DSM 17477</name>
    <dbReference type="NCBI Taxonomy" id="1121476"/>
    <lineage>
        <taxon>Bacteria</taxon>
        <taxon>Bacillati</taxon>
        <taxon>Bacillota</taxon>
        <taxon>Tissierellia</taxon>
        <taxon>Dethiosulfatibacter</taxon>
    </lineage>
</organism>
<feature type="domain" description="Histidine kinase" evidence="16">
    <location>
        <begin position="232"/>
        <end position="431"/>
    </location>
</feature>
<keyword evidence="19" id="KW-1185">Reference proteome</keyword>
<keyword evidence="14 15" id="KW-0472">Membrane</keyword>
<dbReference type="GO" id="GO:0005524">
    <property type="term" value="F:ATP binding"/>
    <property type="evidence" value="ECO:0007669"/>
    <property type="project" value="UniProtKB-KW"/>
</dbReference>
<proteinExistence type="predicted"/>
<dbReference type="PROSITE" id="PS50109">
    <property type="entry name" value="HIS_KIN"/>
    <property type="match status" value="1"/>
</dbReference>
<dbReference type="InterPro" id="IPR036890">
    <property type="entry name" value="HATPase_C_sf"/>
</dbReference>
<evidence type="ECO:0000256" key="10">
    <source>
        <dbReference type="ARBA" id="ARBA00022777"/>
    </source>
</evidence>
<dbReference type="PROSITE" id="PS50885">
    <property type="entry name" value="HAMP"/>
    <property type="match status" value="1"/>
</dbReference>
<dbReference type="Proteomes" id="UP000184052">
    <property type="component" value="Unassembled WGS sequence"/>
</dbReference>
<dbReference type="EMBL" id="FQZL01000052">
    <property type="protein sequence ID" value="SHJ88447.1"/>
    <property type="molecule type" value="Genomic_DNA"/>
</dbReference>
<evidence type="ECO:0000256" key="15">
    <source>
        <dbReference type="SAM" id="Phobius"/>
    </source>
</evidence>
<dbReference type="Gene3D" id="6.10.340.10">
    <property type="match status" value="1"/>
</dbReference>
<dbReference type="InterPro" id="IPR036097">
    <property type="entry name" value="HisK_dim/P_sf"/>
</dbReference>
<dbReference type="OrthoDB" id="9792991at2"/>
<dbReference type="Pfam" id="PF00672">
    <property type="entry name" value="HAMP"/>
    <property type="match status" value="1"/>
</dbReference>
<dbReference type="SUPFAM" id="SSF55874">
    <property type="entry name" value="ATPase domain of HSP90 chaperone/DNA topoisomerase II/histidine kinase"/>
    <property type="match status" value="1"/>
</dbReference>
<keyword evidence="13" id="KW-0902">Two-component regulatory system</keyword>
<keyword evidence="8 15" id="KW-0812">Transmembrane</keyword>
<name>A0A1M6MYA9_9FIRM</name>
<dbReference type="SUPFAM" id="SSF158472">
    <property type="entry name" value="HAMP domain-like"/>
    <property type="match status" value="1"/>
</dbReference>
<feature type="transmembrane region" description="Helical" evidence="15">
    <location>
        <begin position="12"/>
        <end position="36"/>
    </location>
</feature>
<evidence type="ECO:0000256" key="12">
    <source>
        <dbReference type="ARBA" id="ARBA00022989"/>
    </source>
</evidence>
<evidence type="ECO:0000256" key="6">
    <source>
        <dbReference type="ARBA" id="ARBA00022553"/>
    </source>
</evidence>
<dbReference type="SMART" id="SM00304">
    <property type="entry name" value="HAMP"/>
    <property type="match status" value="1"/>
</dbReference>
<evidence type="ECO:0000256" key="5">
    <source>
        <dbReference type="ARBA" id="ARBA00022475"/>
    </source>
</evidence>
<dbReference type="STRING" id="1121476.SAMN02745751_03630"/>
<sequence>MRSKSGKSLRTEFLGYFFISIITAVLFGIISFYIIASIYAQATLELNIEEKENAELFIDDMSNRLDGLSSIEGVKSEIRYMLSTDGAYHINVVDEKGELLYTSSEGTQQKRDYILYRTFSINGNNNILFLEGRYKDRSYEEDILAMIIILMSIILFVFIFFRLANRRINYIHEISESVDRISVGDHESPIILAGNDELTLLADNINYMSRSIKDRKEYEIKIERSKKELVTNMSHDLRTPLTSIIGYLSLIVEGNYEDEKMLNEYASICFNKSQQLKKLINRLFEYSKLTSEKLKVEKVNLDINRFIDQIRGEYFHIVEENDLKFEVRLTEEKPQINGDPLLMVRVFENLIYNAVKYAKKPGKLTIATSVKGEYVMVQVANTIEKKQFKKGDMENIFERMFIKDKSRSSGKSSGLGLAISREIVEMNDGRIWAEIIGNNIVFFMRFKKVA</sequence>
<evidence type="ECO:0000256" key="4">
    <source>
        <dbReference type="ARBA" id="ARBA00012438"/>
    </source>
</evidence>
<keyword evidence="11" id="KW-0067">ATP-binding</keyword>
<dbReference type="Gene3D" id="3.30.565.10">
    <property type="entry name" value="Histidine kinase-like ATPase, C-terminal domain"/>
    <property type="match status" value="1"/>
</dbReference>
<dbReference type="EC" id="2.7.13.3" evidence="4"/>
<dbReference type="InterPro" id="IPR008358">
    <property type="entry name" value="Sig_transdc_His_kin/Pase_MprB"/>
</dbReference>
<evidence type="ECO:0000256" key="2">
    <source>
        <dbReference type="ARBA" id="ARBA00004141"/>
    </source>
</evidence>
<keyword evidence="12 15" id="KW-1133">Transmembrane helix</keyword>
<evidence type="ECO:0000259" key="16">
    <source>
        <dbReference type="PROSITE" id="PS50109"/>
    </source>
</evidence>
<dbReference type="InterPro" id="IPR050398">
    <property type="entry name" value="HssS/ArlS-like"/>
</dbReference>
<keyword evidence="5" id="KW-1003">Cell membrane</keyword>
<protein>
    <recommendedName>
        <fullName evidence="4">histidine kinase</fullName>
        <ecNumber evidence="4">2.7.13.3</ecNumber>
    </recommendedName>
</protein>
<dbReference type="InterPro" id="IPR003594">
    <property type="entry name" value="HATPase_dom"/>
</dbReference>
<evidence type="ECO:0000256" key="1">
    <source>
        <dbReference type="ARBA" id="ARBA00000085"/>
    </source>
</evidence>
<keyword evidence="10" id="KW-0418">Kinase</keyword>
<dbReference type="Pfam" id="PF00512">
    <property type="entry name" value="HisKA"/>
    <property type="match status" value="1"/>
</dbReference>
<dbReference type="PANTHER" id="PTHR45528">
    <property type="entry name" value="SENSOR HISTIDINE KINASE CPXA"/>
    <property type="match status" value="1"/>
</dbReference>
<dbReference type="Pfam" id="PF02518">
    <property type="entry name" value="HATPase_c"/>
    <property type="match status" value="1"/>
</dbReference>
<evidence type="ECO:0000256" key="8">
    <source>
        <dbReference type="ARBA" id="ARBA00022692"/>
    </source>
</evidence>
<dbReference type="PANTHER" id="PTHR45528:SF8">
    <property type="entry name" value="HISTIDINE KINASE"/>
    <property type="match status" value="1"/>
</dbReference>
<dbReference type="FunFam" id="1.10.287.130:FF:000008">
    <property type="entry name" value="Two-component sensor histidine kinase"/>
    <property type="match status" value="1"/>
</dbReference>
<dbReference type="RefSeq" id="WP_073051080.1">
    <property type="nucleotide sequence ID" value="NZ_FQZL01000052.1"/>
</dbReference>
<dbReference type="CDD" id="cd00082">
    <property type="entry name" value="HisKA"/>
    <property type="match status" value="1"/>
</dbReference>